<keyword evidence="8" id="KW-1185">Reference proteome</keyword>
<keyword evidence="1" id="KW-0433">Leucine-rich repeat</keyword>
<dbReference type="Pfam" id="PF00931">
    <property type="entry name" value="NB-ARC"/>
    <property type="match status" value="1"/>
</dbReference>
<dbReference type="InterPro" id="IPR058192">
    <property type="entry name" value="WHD_ROQ1-like"/>
</dbReference>
<dbReference type="Gene3D" id="3.40.50.300">
    <property type="entry name" value="P-loop containing nucleotide triphosphate hydrolases"/>
    <property type="match status" value="1"/>
</dbReference>
<dbReference type="InterPro" id="IPR000157">
    <property type="entry name" value="TIR_dom"/>
</dbReference>
<dbReference type="SUPFAM" id="SSF52058">
    <property type="entry name" value="L domain-like"/>
    <property type="match status" value="1"/>
</dbReference>
<dbReference type="InterPro" id="IPR035897">
    <property type="entry name" value="Toll_tir_struct_dom_sf"/>
</dbReference>
<dbReference type="Gene3D" id="3.40.50.10140">
    <property type="entry name" value="Toll/interleukin-1 receptor homology (TIR) domain"/>
    <property type="match status" value="1"/>
</dbReference>
<feature type="signal peptide" evidence="5">
    <location>
        <begin position="1"/>
        <end position="27"/>
    </location>
</feature>
<feature type="domain" description="TIR" evidence="6">
    <location>
        <begin position="43"/>
        <end position="206"/>
    </location>
</feature>
<comment type="caution">
    <text evidence="7">The sequence shown here is derived from an EMBL/GenBank/DDBJ whole genome shotgun (WGS) entry which is preliminary data.</text>
</comment>
<evidence type="ECO:0000256" key="2">
    <source>
        <dbReference type="ARBA" id="ARBA00022737"/>
    </source>
</evidence>
<dbReference type="SUPFAM" id="SSF52540">
    <property type="entry name" value="P-loop containing nucleoside triphosphate hydrolases"/>
    <property type="match status" value="1"/>
</dbReference>
<dbReference type="SMART" id="SM00255">
    <property type="entry name" value="TIR"/>
    <property type="match status" value="1"/>
</dbReference>
<gene>
    <name evidence="7" type="ORF">Fmac_009022</name>
</gene>
<dbReference type="InterPro" id="IPR002182">
    <property type="entry name" value="NB-ARC"/>
</dbReference>
<dbReference type="PANTHER" id="PTHR11017">
    <property type="entry name" value="LEUCINE-RICH REPEAT-CONTAINING PROTEIN"/>
    <property type="match status" value="1"/>
</dbReference>
<evidence type="ECO:0000256" key="4">
    <source>
        <dbReference type="ARBA" id="ARBA00023027"/>
    </source>
</evidence>
<dbReference type="EMBL" id="JBGMDY010000003">
    <property type="protein sequence ID" value="KAL2341082.1"/>
    <property type="molecule type" value="Genomic_DNA"/>
</dbReference>
<dbReference type="InterPro" id="IPR032675">
    <property type="entry name" value="LRR_dom_sf"/>
</dbReference>
<keyword evidence="4" id="KW-0520">NAD</keyword>
<evidence type="ECO:0000313" key="7">
    <source>
        <dbReference type="EMBL" id="KAL2341082.1"/>
    </source>
</evidence>
<dbReference type="Pfam" id="PF23282">
    <property type="entry name" value="WHD_ROQ1"/>
    <property type="match status" value="1"/>
</dbReference>
<dbReference type="Proteomes" id="UP001603857">
    <property type="component" value="Unassembled WGS sequence"/>
</dbReference>
<organism evidence="7 8">
    <name type="scientific">Flemingia macrophylla</name>
    <dbReference type="NCBI Taxonomy" id="520843"/>
    <lineage>
        <taxon>Eukaryota</taxon>
        <taxon>Viridiplantae</taxon>
        <taxon>Streptophyta</taxon>
        <taxon>Embryophyta</taxon>
        <taxon>Tracheophyta</taxon>
        <taxon>Spermatophyta</taxon>
        <taxon>Magnoliopsida</taxon>
        <taxon>eudicotyledons</taxon>
        <taxon>Gunneridae</taxon>
        <taxon>Pentapetalae</taxon>
        <taxon>rosids</taxon>
        <taxon>fabids</taxon>
        <taxon>Fabales</taxon>
        <taxon>Fabaceae</taxon>
        <taxon>Papilionoideae</taxon>
        <taxon>50 kb inversion clade</taxon>
        <taxon>NPAAA clade</taxon>
        <taxon>indigoferoid/millettioid clade</taxon>
        <taxon>Phaseoleae</taxon>
        <taxon>Flemingia</taxon>
    </lineage>
</organism>
<evidence type="ECO:0000256" key="1">
    <source>
        <dbReference type="ARBA" id="ARBA00022614"/>
    </source>
</evidence>
<keyword evidence="3" id="KW-0611">Plant defense</keyword>
<evidence type="ECO:0000256" key="3">
    <source>
        <dbReference type="ARBA" id="ARBA00022821"/>
    </source>
</evidence>
<dbReference type="GO" id="GO:0006952">
    <property type="term" value="P:defense response"/>
    <property type="evidence" value="ECO:0007669"/>
    <property type="project" value="UniProtKB-KW"/>
</dbReference>
<dbReference type="Gene3D" id="1.10.8.430">
    <property type="entry name" value="Helical domain of apoptotic protease-activating factors"/>
    <property type="match status" value="1"/>
</dbReference>
<accession>A0ABD1MZ25</accession>
<dbReference type="PRINTS" id="PR00364">
    <property type="entry name" value="DISEASERSIST"/>
</dbReference>
<dbReference type="AlphaFoldDB" id="A0ABD1MZ25"/>
<dbReference type="PROSITE" id="PS50104">
    <property type="entry name" value="TIR"/>
    <property type="match status" value="1"/>
</dbReference>
<name>A0ABD1MZ25_9FABA</name>
<sequence length="1024" mass="116017">MLYFFGSCLFHFALFFFASRLFRKLEGGEMPELESDNNTPPQVKYDVFVSFRGEDVRDNFLSHLTEAFDRNKINTFVDDKLKTGEEIWSSLVAAIHASSISLIIFSPDYASSRWCLKELVTILECSKKYGRLVIPVFYNVQPTHVRHQSGSYKNAFTQHMKKHRTEVQLWRDALTKCADFSGIGYSKFRNDAVMVKYIVKYVMERLVKPPLNSIGLVGIEEKRAAVESLIRKEPKITRLVGIWGMGGIGKTTLAEEIFNKLQSEYEASYFLANERKESEKQGIISLKEKVFSRLLKCDVEIGTPNSLPADIVRKICQTKVLVVLDDVDDFDHIEKILGTLDNFGPGSRILITTRDKQVLNKANEIYPLEKLSSHEALHLFISKAFNQVEHQRVANKLIESVVNYAQGIPLAVKVLASLLCGKDNKEWKSLLDKLNTMPCKEIYDILKLSFDSLEFKEQEIFLDLACFFLRRHEPVDVGKLKSLLKVDESDCSMAFELGRLKDKALITISGDNIVSMHDTLQEMAWKIARDQSIKEDSRRRIRLWDSGDVWKALRNGKVEAIRSIQIDLEKIKTTKLLAHQFAKMSELKFLHVESGNSQHGRWFRSLKSKLRYLYWPGYPLKSLPTNFLAEELVILKLEGSRTEELDGVKNLVSLKEVDLSSSRCSLEALPELPPSLKALDVKRCSLEALPELPPSLITLDVRGCSSLKALPELPSSFEIVDVRGCSSLETLSGLPPCLEILHARGCSSLKALPKLPPSLETLEVKWCSSLMALPELPPSLKTLDVNRCSSLKALPELPPSLETLDVSECVSLESLPELPTSLETLKATYCRSLKVVLFPSTMADQLRENKKCVWFNGCLNLDEHCLKAIELNAQINVMKFAQNDDDVIYVNPGSSVPNWFKYKTTNDYIIIDNLSSPVLGFIFCFVFHDLSYRCCEYGIQMAISDGEGEGTATINDIWWLQGKSDQVYLRYDKKISDFLTSRAEDLARFQIRVILLEYTGIIETVVNQDLVKGFGLHPISTLTA</sequence>
<dbReference type="InterPro" id="IPR042197">
    <property type="entry name" value="Apaf_helical"/>
</dbReference>
<evidence type="ECO:0000259" key="6">
    <source>
        <dbReference type="PROSITE" id="PS50104"/>
    </source>
</evidence>
<keyword evidence="2" id="KW-0677">Repeat</keyword>
<dbReference type="InterPro" id="IPR027417">
    <property type="entry name" value="P-loop_NTPase"/>
</dbReference>
<proteinExistence type="predicted"/>
<dbReference type="Gene3D" id="3.80.10.10">
    <property type="entry name" value="Ribonuclease Inhibitor"/>
    <property type="match status" value="2"/>
</dbReference>
<keyword evidence="5" id="KW-0732">Signal</keyword>
<dbReference type="SMART" id="SM00364">
    <property type="entry name" value="LRR_BAC"/>
    <property type="match status" value="6"/>
</dbReference>
<dbReference type="FunFam" id="3.40.50.10140:FF:000007">
    <property type="entry name" value="Disease resistance protein (TIR-NBS-LRR class)"/>
    <property type="match status" value="1"/>
</dbReference>
<dbReference type="SUPFAM" id="SSF46785">
    <property type="entry name" value="Winged helix' DNA-binding domain"/>
    <property type="match status" value="1"/>
</dbReference>
<dbReference type="SUPFAM" id="SSF52200">
    <property type="entry name" value="Toll/Interleukin receptor TIR domain"/>
    <property type="match status" value="1"/>
</dbReference>
<evidence type="ECO:0000313" key="8">
    <source>
        <dbReference type="Proteomes" id="UP001603857"/>
    </source>
</evidence>
<dbReference type="PANTHER" id="PTHR11017:SF263">
    <property type="entry name" value="ADP-RIBOSYL CYCLASE_CYCLIC ADP-RIBOSE HYDROLASE"/>
    <property type="match status" value="1"/>
</dbReference>
<dbReference type="Pfam" id="PF01582">
    <property type="entry name" value="TIR"/>
    <property type="match status" value="1"/>
</dbReference>
<protein>
    <recommendedName>
        <fullName evidence="6">TIR domain-containing protein</fullName>
    </recommendedName>
</protein>
<dbReference type="InterPro" id="IPR044974">
    <property type="entry name" value="Disease_R_plants"/>
</dbReference>
<dbReference type="InterPro" id="IPR036390">
    <property type="entry name" value="WH_DNA-bd_sf"/>
</dbReference>
<reference evidence="7 8" key="1">
    <citation type="submission" date="2024-08" db="EMBL/GenBank/DDBJ databases">
        <title>Insights into the chromosomal genome structure of Flemingia macrophylla.</title>
        <authorList>
            <person name="Ding Y."/>
            <person name="Zhao Y."/>
            <person name="Bi W."/>
            <person name="Wu M."/>
            <person name="Zhao G."/>
            <person name="Gong Y."/>
            <person name="Li W."/>
            <person name="Zhang P."/>
        </authorList>
    </citation>
    <scope>NUCLEOTIDE SEQUENCE [LARGE SCALE GENOMIC DNA]</scope>
    <source>
        <strain evidence="7">DYQJB</strain>
        <tissue evidence="7">Leaf</tissue>
    </source>
</reference>
<evidence type="ECO:0000256" key="5">
    <source>
        <dbReference type="SAM" id="SignalP"/>
    </source>
</evidence>
<feature type="chain" id="PRO_5044757263" description="TIR domain-containing protein" evidence="5">
    <location>
        <begin position="28"/>
        <end position="1024"/>
    </location>
</feature>